<name>A0A1X6Z233_9RHOB</name>
<keyword evidence="13" id="KW-1185">Reference proteome</keyword>
<dbReference type="InterPro" id="IPR050626">
    <property type="entry name" value="Peptidase_M16"/>
</dbReference>
<keyword evidence="7" id="KW-0482">Metalloprotease</keyword>
<feature type="signal peptide" evidence="9">
    <location>
        <begin position="1"/>
        <end position="20"/>
    </location>
</feature>
<dbReference type="PROSITE" id="PS00143">
    <property type="entry name" value="INSULINASE"/>
    <property type="match status" value="1"/>
</dbReference>
<evidence type="ECO:0000313" key="13">
    <source>
        <dbReference type="Proteomes" id="UP000193207"/>
    </source>
</evidence>
<dbReference type="AlphaFoldDB" id="A0A1X6Z233"/>
<dbReference type="OrthoDB" id="9811314at2"/>
<evidence type="ECO:0000256" key="3">
    <source>
        <dbReference type="ARBA" id="ARBA00022670"/>
    </source>
</evidence>
<gene>
    <name evidence="12" type="primary">ptrA_1</name>
    <name evidence="12" type="ORF">ROH8110_01979</name>
</gene>
<evidence type="ECO:0000256" key="7">
    <source>
        <dbReference type="ARBA" id="ARBA00023049"/>
    </source>
</evidence>
<proteinExistence type="inferred from homology"/>
<comment type="cofactor">
    <cofactor evidence="1">
        <name>Zn(2+)</name>
        <dbReference type="ChEBI" id="CHEBI:29105"/>
    </cofactor>
</comment>
<comment type="similarity">
    <text evidence="2 8">Belongs to the peptidase M16 family.</text>
</comment>
<keyword evidence="3 12" id="KW-0645">Protease</keyword>
<keyword evidence="9" id="KW-0732">Signal</keyword>
<dbReference type="PANTHER" id="PTHR43690">
    <property type="entry name" value="NARDILYSIN"/>
    <property type="match status" value="1"/>
</dbReference>
<protein>
    <submittedName>
        <fullName evidence="12">Protease 3</fullName>
        <ecNumber evidence="12">3.4.24.55</ecNumber>
    </submittedName>
</protein>
<keyword evidence="4" id="KW-0479">Metal-binding</keyword>
<feature type="domain" description="Peptidase M16 N-terminal" evidence="10">
    <location>
        <begin position="36"/>
        <end position="181"/>
    </location>
</feature>
<keyword evidence="6" id="KW-0862">Zinc</keyword>
<dbReference type="Proteomes" id="UP000193207">
    <property type="component" value="Unassembled WGS sequence"/>
</dbReference>
<sequence>MRQFIACLILALAAALPAAAAEDQVTTFTLDNGMDVVVIEDHRAPVAMHMVWYRAGAADEAPGVSGVAHFLEHLLFKGTETMAPGEFSAVVARNGGSDNAFTSYDYTAYFQRVAADRLGLMMKMESDRMVNLRLTEEDIAAERDVILEERNQRVENNPGALFREQANAAQYLNHPYGTPIIGWRHEMRTLDMEKALDFYKTYYAPNNAILIVAGDVLPDDVRALAEEHYGKLPANPDLPERARPQEPRQMAERRLVFEDPRVAQPYVIRSYLAPERDSGAQEKAAALDLLAEILGGGTTSLLAEKLQFETQRAVSTSAYYGATSLDDTTFGLAVVPAPGVTLQQAEEAMDEVITTFLEEGVDSEQLARIKMQVRAAEIYARDDVGSLANRYGRALTQGLTVEDVQAWPDILEAVTEEDIMTAARELFESDNSVTGWLTAPEVTQ</sequence>
<evidence type="ECO:0000256" key="9">
    <source>
        <dbReference type="SAM" id="SignalP"/>
    </source>
</evidence>
<evidence type="ECO:0000256" key="5">
    <source>
        <dbReference type="ARBA" id="ARBA00022801"/>
    </source>
</evidence>
<evidence type="ECO:0000313" key="12">
    <source>
        <dbReference type="EMBL" id="SLN37897.1"/>
    </source>
</evidence>
<evidence type="ECO:0000259" key="11">
    <source>
        <dbReference type="Pfam" id="PF05193"/>
    </source>
</evidence>
<reference evidence="12 13" key="1">
    <citation type="submission" date="2017-03" db="EMBL/GenBank/DDBJ databases">
        <authorList>
            <person name="Afonso C.L."/>
            <person name="Miller P.J."/>
            <person name="Scott M.A."/>
            <person name="Spackman E."/>
            <person name="Goraichik I."/>
            <person name="Dimitrov K.M."/>
            <person name="Suarez D.L."/>
            <person name="Swayne D.E."/>
        </authorList>
    </citation>
    <scope>NUCLEOTIDE SEQUENCE [LARGE SCALE GENOMIC DNA]</scope>
    <source>
        <strain evidence="12 13">CECT 8110</strain>
    </source>
</reference>
<evidence type="ECO:0000259" key="10">
    <source>
        <dbReference type="Pfam" id="PF00675"/>
    </source>
</evidence>
<dbReference type="Pfam" id="PF00675">
    <property type="entry name" value="Peptidase_M16"/>
    <property type="match status" value="1"/>
</dbReference>
<evidence type="ECO:0000256" key="4">
    <source>
        <dbReference type="ARBA" id="ARBA00022723"/>
    </source>
</evidence>
<feature type="chain" id="PRO_5012236822" evidence="9">
    <location>
        <begin position="21"/>
        <end position="444"/>
    </location>
</feature>
<dbReference type="InterPro" id="IPR011765">
    <property type="entry name" value="Pept_M16_N"/>
</dbReference>
<dbReference type="GO" id="GO:0006508">
    <property type="term" value="P:proteolysis"/>
    <property type="evidence" value="ECO:0007669"/>
    <property type="project" value="UniProtKB-KW"/>
</dbReference>
<dbReference type="GO" id="GO:0004222">
    <property type="term" value="F:metalloendopeptidase activity"/>
    <property type="evidence" value="ECO:0007669"/>
    <property type="project" value="UniProtKB-EC"/>
</dbReference>
<dbReference type="Pfam" id="PF05193">
    <property type="entry name" value="Peptidase_M16_C"/>
    <property type="match status" value="1"/>
</dbReference>
<dbReference type="InterPro" id="IPR001431">
    <property type="entry name" value="Pept_M16_Zn_BS"/>
</dbReference>
<dbReference type="RefSeq" id="WP_085817561.1">
    <property type="nucleotide sequence ID" value="NZ_FWFU01000002.1"/>
</dbReference>
<dbReference type="EMBL" id="FWFU01000002">
    <property type="protein sequence ID" value="SLN37897.1"/>
    <property type="molecule type" value="Genomic_DNA"/>
</dbReference>
<evidence type="ECO:0000256" key="1">
    <source>
        <dbReference type="ARBA" id="ARBA00001947"/>
    </source>
</evidence>
<evidence type="ECO:0000256" key="6">
    <source>
        <dbReference type="ARBA" id="ARBA00022833"/>
    </source>
</evidence>
<dbReference type="EC" id="3.4.24.55" evidence="12"/>
<dbReference type="SUPFAM" id="SSF63411">
    <property type="entry name" value="LuxS/MPP-like metallohydrolase"/>
    <property type="match status" value="2"/>
</dbReference>
<dbReference type="GO" id="GO:0046872">
    <property type="term" value="F:metal ion binding"/>
    <property type="evidence" value="ECO:0007669"/>
    <property type="project" value="UniProtKB-KW"/>
</dbReference>
<evidence type="ECO:0000256" key="2">
    <source>
        <dbReference type="ARBA" id="ARBA00007261"/>
    </source>
</evidence>
<dbReference type="InterPro" id="IPR007863">
    <property type="entry name" value="Peptidase_M16_C"/>
</dbReference>
<dbReference type="PANTHER" id="PTHR43690:SF17">
    <property type="entry name" value="PROTEIN YHJJ"/>
    <property type="match status" value="1"/>
</dbReference>
<dbReference type="InterPro" id="IPR011249">
    <property type="entry name" value="Metalloenz_LuxS/M16"/>
</dbReference>
<accession>A0A1X6Z233</accession>
<organism evidence="12 13">
    <name type="scientific">Roseovarius halotolerans</name>
    <dbReference type="NCBI Taxonomy" id="505353"/>
    <lineage>
        <taxon>Bacteria</taxon>
        <taxon>Pseudomonadati</taxon>
        <taxon>Pseudomonadota</taxon>
        <taxon>Alphaproteobacteria</taxon>
        <taxon>Rhodobacterales</taxon>
        <taxon>Roseobacteraceae</taxon>
        <taxon>Roseovarius</taxon>
    </lineage>
</organism>
<feature type="domain" description="Peptidase M16 C-terminal" evidence="11">
    <location>
        <begin position="190"/>
        <end position="372"/>
    </location>
</feature>
<keyword evidence="5 12" id="KW-0378">Hydrolase</keyword>
<evidence type="ECO:0000256" key="8">
    <source>
        <dbReference type="RuleBase" id="RU004447"/>
    </source>
</evidence>
<dbReference type="Gene3D" id="3.30.830.10">
    <property type="entry name" value="Metalloenzyme, LuxS/M16 peptidase-like"/>
    <property type="match status" value="2"/>
</dbReference>